<feature type="domain" description="MHYT" evidence="2">
    <location>
        <begin position="23"/>
        <end position="221"/>
    </location>
</feature>
<organism evidence="3 4">
    <name type="scientific">Oculimacula yallundae</name>
    <dbReference type="NCBI Taxonomy" id="86028"/>
    <lineage>
        <taxon>Eukaryota</taxon>
        <taxon>Fungi</taxon>
        <taxon>Dikarya</taxon>
        <taxon>Ascomycota</taxon>
        <taxon>Pezizomycotina</taxon>
        <taxon>Leotiomycetes</taxon>
        <taxon>Helotiales</taxon>
        <taxon>Ploettnerulaceae</taxon>
        <taxon>Oculimacula</taxon>
    </lineage>
</organism>
<dbReference type="PROSITE" id="PS50924">
    <property type="entry name" value="MHYT"/>
    <property type="match status" value="1"/>
</dbReference>
<feature type="transmembrane region" description="Helical" evidence="1">
    <location>
        <begin position="197"/>
        <end position="218"/>
    </location>
</feature>
<comment type="caution">
    <text evidence="3">The sequence shown here is derived from an EMBL/GenBank/DDBJ whole genome shotgun (WGS) entry which is preliminary data.</text>
</comment>
<feature type="transmembrane region" description="Helical" evidence="1">
    <location>
        <begin position="131"/>
        <end position="149"/>
    </location>
</feature>
<feature type="transmembrane region" description="Helical" evidence="1">
    <location>
        <begin position="238"/>
        <end position="259"/>
    </location>
</feature>
<feature type="transmembrane region" description="Helical" evidence="1">
    <location>
        <begin position="161"/>
        <end position="185"/>
    </location>
</feature>
<dbReference type="Pfam" id="PF03707">
    <property type="entry name" value="MHYT"/>
    <property type="match status" value="1"/>
</dbReference>
<evidence type="ECO:0000313" key="4">
    <source>
        <dbReference type="Proteomes" id="UP001595075"/>
    </source>
</evidence>
<feature type="transmembrane region" description="Helical" evidence="1">
    <location>
        <begin position="58"/>
        <end position="80"/>
    </location>
</feature>
<evidence type="ECO:0000313" key="3">
    <source>
        <dbReference type="EMBL" id="KAL2073274.1"/>
    </source>
</evidence>
<feature type="transmembrane region" description="Helical" evidence="1">
    <location>
        <begin position="27"/>
        <end position="46"/>
    </location>
</feature>
<keyword evidence="1" id="KW-0812">Transmembrane</keyword>
<proteinExistence type="predicted"/>
<keyword evidence="4" id="KW-1185">Reference proteome</keyword>
<feature type="transmembrane region" description="Helical" evidence="1">
    <location>
        <begin position="100"/>
        <end position="119"/>
    </location>
</feature>
<keyword evidence="1" id="KW-1133">Transmembrane helix</keyword>
<dbReference type="InterPro" id="IPR005330">
    <property type="entry name" value="MHYT_dom"/>
</dbReference>
<dbReference type="Proteomes" id="UP001595075">
    <property type="component" value="Unassembled WGS sequence"/>
</dbReference>
<dbReference type="EMBL" id="JAZHXI010000003">
    <property type="protein sequence ID" value="KAL2073274.1"/>
    <property type="molecule type" value="Genomic_DNA"/>
</dbReference>
<keyword evidence="1" id="KW-0472">Membrane</keyword>
<evidence type="ECO:0000256" key="1">
    <source>
        <dbReference type="SAM" id="Phobius"/>
    </source>
</evidence>
<dbReference type="PANTHER" id="PTHR35152">
    <property type="entry name" value="DOMAIN SIGNALLING PROTEIN, PUTATIVE (AFU_ORTHOLOGUE AFUA_5G11310)-RELATED"/>
    <property type="match status" value="1"/>
</dbReference>
<protein>
    <recommendedName>
        <fullName evidence="2">MHYT domain-containing protein</fullName>
    </recommendedName>
</protein>
<gene>
    <name evidence="3" type="ORF">VTL71DRAFT_10598</name>
</gene>
<sequence length="885" mass="97990">MLGNGTAPEVLMAMQGEIVRKSYKPGYVVLSYFVGCLGAFTTLEIMKRRAASNGSYNNFLILAASLSMGGITTWCMHFIGDCAIVLGDGQPEIQWTISPGFTVVSFFVPVIIQLIALWVAGSNEGSIPRALLGGVLAGLGASGMHYLGQYSVLHYDCIFDIGLIVGATIVAIVASVVALLAFFMLRAAWQTSWWKRALCAVMLASGISGMHWIISVGTSYRLTGWDHDVSDNFSKSTLVTVVIVLSIVCCITLIFLTVLEQGRMIRAAKRAEQIILAAAIFDPQGRICVTHEGFLPRRKIANSWFEKSLDDVFGVGHPVFLWIFRASRNWLAISHLFPGMRRHLLRTGIKARMGSLDEAALFKESGTPIDDYSIVFRELFCLAVTELAADLHQPIEKLGVLYDEVVTTGMGAKVSEKGQSSVATMASSMLDLERDGNDGSSLGKGQLLFLVSRADRFQVERLEAIGFRFANLSSVTIIIANSLRVGARVLARRLEVMQTYYTDHHILEPGVHLGCFAIRASLAVGRRGFDVLVRRDAKNQLPTMQAPFASLEPWQISYLETMDAKTVSAVGKQLYKDSKPTNKSGKERHFAKDLFKTLEALKTEIEDPLFNDSMLIARPFEIPCRAKDKESSPGVALLIAFRTILPLHSRAPGRKLTFTPLDLFKTQQRVYDNSPDHTFFARSIYREFVPLLDVERSYTDEYFDAESTSIRPSSIGSLTVTRHSRQDVAMGACVDMYGNQLPEQSKQSYRGPSKIRFWDRPRSVAKRRGERSSEQFLTESDLESSNNLLVPNQQIKAGEEPKLQVLSSSGSTAQRPKKLLTPVGPNGHLSPFSTPLPTPAVELRTLEYPEAKPRLVSDIPEDDLDREPTVYVDALFGLTVAMRKM</sequence>
<accession>A0ABR4CTQ4</accession>
<name>A0ABR4CTQ4_9HELO</name>
<reference evidence="3 4" key="1">
    <citation type="journal article" date="2024" name="Commun. Biol.">
        <title>Comparative genomic analysis of thermophilic fungi reveals convergent evolutionary adaptations and gene losses.</title>
        <authorList>
            <person name="Steindorff A.S."/>
            <person name="Aguilar-Pontes M.V."/>
            <person name="Robinson A.J."/>
            <person name="Andreopoulos B."/>
            <person name="LaButti K."/>
            <person name="Kuo A."/>
            <person name="Mondo S."/>
            <person name="Riley R."/>
            <person name="Otillar R."/>
            <person name="Haridas S."/>
            <person name="Lipzen A."/>
            <person name="Grimwood J."/>
            <person name="Schmutz J."/>
            <person name="Clum A."/>
            <person name="Reid I.D."/>
            <person name="Moisan M.C."/>
            <person name="Butler G."/>
            <person name="Nguyen T.T.M."/>
            <person name="Dewar K."/>
            <person name="Conant G."/>
            <person name="Drula E."/>
            <person name="Henrissat B."/>
            <person name="Hansel C."/>
            <person name="Singer S."/>
            <person name="Hutchinson M.I."/>
            <person name="de Vries R.P."/>
            <person name="Natvig D.O."/>
            <person name="Powell A.J."/>
            <person name="Tsang A."/>
            <person name="Grigoriev I.V."/>
        </authorList>
    </citation>
    <scope>NUCLEOTIDE SEQUENCE [LARGE SCALE GENOMIC DNA]</scope>
    <source>
        <strain evidence="3 4">CBS 494.80</strain>
    </source>
</reference>
<evidence type="ECO:0000259" key="2">
    <source>
        <dbReference type="PROSITE" id="PS50924"/>
    </source>
</evidence>
<dbReference type="PANTHER" id="PTHR35152:SF1">
    <property type="entry name" value="DOMAIN SIGNALLING PROTEIN, PUTATIVE (AFU_ORTHOLOGUE AFUA_5G11310)-RELATED"/>
    <property type="match status" value="1"/>
</dbReference>